<dbReference type="KEGG" id="mcit:NCTC10181_00373"/>
<dbReference type="AlphaFoldDB" id="A0A449B1X0"/>
<accession>A0A449B1X0</accession>
<proteinExistence type="predicted"/>
<reference evidence="1 2" key="1">
    <citation type="submission" date="2019-01" db="EMBL/GenBank/DDBJ databases">
        <authorList>
            <consortium name="Pathogen Informatics"/>
        </authorList>
    </citation>
    <scope>NUCLEOTIDE SEQUENCE [LARGE SCALE GENOMIC DNA]</scope>
    <source>
        <strain evidence="1 2">NCTC10181</strain>
    </source>
</reference>
<organism evidence="1 2">
    <name type="scientific">Mycoplasmopsis citelli</name>
    <dbReference type="NCBI Taxonomy" id="171281"/>
    <lineage>
        <taxon>Bacteria</taxon>
        <taxon>Bacillati</taxon>
        <taxon>Mycoplasmatota</taxon>
        <taxon>Mycoplasmoidales</taxon>
        <taxon>Metamycoplasmataceae</taxon>
        <taxon>Mycoplasmopsis</taxon>
    </lineage>
</organism>
<dbReference type="EMBL" id="LR215036">
    <property type="protein sequence ID" value="VEU74524.1"/>
    <property type="molecule type" value="Genomic_DNA"/>
</dbReference>
<sequence length="204" mass="25088">MFLFTIFGMIYSNMGWFRRKKRIKNQEVSLQIKDNFEEQMHKFKEQSIQDWTQKRKWVAIYYEVLLQLLLKYNYTNFIPYKTYKEQEKDNKIPGNYFLKKYRPLKSDTIKFVWKFNMHHIDEIYYTSSDLKKLKIYDNGLSLKVSFEEHCFLHYLIVLANFRDIHGGVLYALKDPQKIDEIIQQQCQVFNIEYVTNWRDKIKNK</sequence>
<keyword evidence="2" id="KW-1185">Reference proteome</keyword>
<evidence type="ECO:0000313" key="1">
    <source>
        <dbReference type="EMBL" id="VEU74524.1"/>
    </source>
</evidence>
<gene>
    <name evidence="1" type="ORF">NCTC10181_00373</name>
</gene>
<evidence type="ECO:0000313" key="2">
    <source>
        <dbReference type="Proteomes" id="UP000290985"/>
    </source>
</evidence>
<protein>
    <submittedName>
        <fullName evidence="1">Uncharacterized protein</fullName>
    </submittedName>
</protein>
<dbReference type="Proteomes" id="UP000290985">
    <property type="component" value="Chromosome"/>
</dbReference>
<name>A0A449B1X0_9BACT</name>